<keyword evidence="2" id="KW-1133">Transmembrane helix</keyword>
<dbReference type="Gene3D" id="3.90.550.10">
    <property type="entry name" value="Spore Coat Polysaccharide Biosynthesis Protein SpsA, Chain A"/>
    <property type="match status" value="1"/>
</dbReference>
<evidence type="ECO:0000313" key="5">
    <source>
        <dbReference type="Proteomes" id="UP001232973"/>
    </source>
</evidence>
<name>A0ABT9XK46_9BACL</name>
<gene>
    <name evidence="4" type="ORF">J2S03_001959</name>
</gene>
<feature type="transmembrane region" description="Helical" evidence="2">
    <location>
        <begin position="288"/>
        <end position="311"/>
    </location>
</feature>
<dbReference type="Proteomes" id="UP001232973">
    <property type="component" value="Unassembled WGS sequence"/>
</dbReference>
<keyword evidence="2" id="KW-0812">Transmembrane</keyword>
<sequence>MSEVRSNPPRETSSDRYATNPQGGRSSRIAVLIPCYNEEATIAKVVQDFRRELPTADIYVYDNNSKDDTVRIAAENGAIVRREHRQGKGNVVRTMFRDVDADIYVMVDGDDTYPAEFVHELIECVENDGVDMAIGDRLSNGSYSQENKRPMHDAGNRLVRGLINRLFRAQLCDIMSGYRVFNRRFVKNMPVLSEGFEIETEMTLHALDKRFSIREIPIDYRDRPEGSVSKLNTWSDGFRVLKTVFWIFKDYKPLAFFACWALLFLLAGLAVGIPVISEFILTHRINKMPSAILAVGLILLATNALTCGFILDTIVKQHKDMYELRLNHNRES</sequence>
<dbReference type="SUPFAM" id="SSF53448">
    <property type="entry name" value="Nucleotide-diphospho-sugar transferases"/>
    <property type="match status" value="1"/>
</dbReference>
<evidence type="ECO:0000313" key="4">
    <source>
        <dbReference type="EMBL" id="MDQ0190096.1"/>
    </source>
</evidence>
<keyword evidence="2" id="KW-0472">Membrane</keyword>
<reference evidence="4 5" key="1">
    <citation type="submission" date="2023-07" db="EMBL/GenBank/DDBJ databases">
        <title>Genomic Encyclopedia of Type Strains, Phase IV (KMG-IV): sequencing the most valuable type-strain genomes for metagenomic binning, comparative biology and taxonomic classification.</title>
        <authorList>
            <person name="Goeker M."/>
        </authorList>
    </citation>
    <scope>NUCLEOTIDE SEQUENCE [LARGE SCALE GENOMIC DNA]</scope>
    <source>
        <strain evidence="4 5">DSM 4006</strain>
    </source>
</reference>
<feature type="transmembrane region" description="Helical" evidence="2">
    <location>
        <begin position="254"/>
        <end position="276"/>
    </location>
</feature>
<dbReference type="InterPro" id="IPR001173">
    <property type="entry name" value="Glyco_trans_2-like"/>
</dbReference>
<dbReference type="PANTHER" id="PTHR48090">
    <property type="entry name" value="UNDECAPRENYL-PHOSPHATE 4-DEOXY-4-FORMAMIDO-L-ARABINOSE TRANSFERASE-RELATED"/>
    <property type="match status" value="1"/>
</dbReference>
<protein>
    <submittedName>
        <fullName evidence="4">Glycosyltransferase involved in cell wall biosynthesis</fullName>
    </submittedName>
</protein>
<dbReference type="InterPro" id="IPR029044">
    <property type="entry name" value="Nucleotide-diphossugar_trans"/>
</dbReference>
<organism evidence="4 5">
    <name type="scientific">Alicyclobacillus cycloheptanicus</name>
    <dbReference type="NCBI Taxonomy" id="1457"/>
    <lineage>
        <taxon>Bacteria</taxon>
        <taxon>Bacillati</taxon>
        <taxon>Bacillota</taxon>
        <taxon>Bacilli</taxon>
        <taxon>Bacillales</taxon>
        <taxon>Alicyclobacillaceae</taxon>
        <taxon>Alicyclobacillus</taxon>
    </lineage>
</organism>
<feature type="compositionally biased region" description="Polar residues" evidence="1">
    <location>
        <begin position="9"/>
        <end position="24"/>
    </location>
</feature>
<evidence type="ECO:0000256" key="2">
    <source>
        <dbReference type="SAM" id="Phobius"/>
    </source>
</evidence>
<keyword evidence="5" id="KW-1185">Reference proteome</keyword>
<dbReference type="InterPro" id="IPR050256">
    <property type="entry name" value="Glycosyltransferase_2"/>
</dbReference>
<feature type="domain" description="Glycosyltransferase 2-like" evidence="3">
    <location>
        <begin position="31"/>
        <end position="187"/>
    </location>
</feature>
<evidence type="ECO:0000256" key="1">
    <source>
        <dbReference type="SAM" id="MobiDB-lite"/>
    </source>
</evidence>
<comment type="caution">
    <text evidence="4">The sequence shown here is derived from an EMBL/GenBank/DDBJ whole genome shotgun (WGS) entry which is preliminary data.</text>
</comment>
<accession>A0ABT9XK46</accession>
<dbReference type="CDD" id="cd04179">
    <property type="entry name" value="DPM_DPG-synthase_like"/>
    <property type="match status" value="1"/>
</dbReference>
<evidence type="ECO:0000259" key="3">
    <source>
        <dbReference type="Pfam" id="PF00535"/>
    </source>
</evidence>
<dbReference type="Pfam" id="PF00535">
    <property type="entry name" value="Glycos_transf_2"/>
    <property type="match status" value="1"/>
</dbReference>
<dbReference type="PANTHER" id="PTHR48090:SF7">
    <property type="entry name" value="RFBJ PROTEIN"/>
    <property type="match status" value="1"/>
</dbReference>
<feature type="region of interest" description="Disordered" evidence="1">
    <location>
        <begin position="1"/>
        <end position="24"/>
    </location>
</feature>
<dbReference type="EMBL" id="JAUSTP010000014">
    <property type="protein sequence ID" value="MDQ0190096.1"/>
    <property type="molecule type" value="Genomic_DNA"/>
</dbReference>
<proteinExistence type="predicted"/>